<comment type="subcellular location">
    <subcellularLocation>
        <location evidence="1">Mitochondrion</location>
    </subcellularLocation>
</comment>
<sequence>MALRTAGCVAVRPAAGLWVSKARTLVTTAVLRWRQAPLGPMPNEDIDVSDLDSLKKYNTYNLYFKKASEANNKEVWWKTYRKYKEAADPEHGAELVDIGLPPLQRCRKEELKQRMQLLKDNKNNAELERASRLRTFRIPLDRVQETWEKTDKKFHLKRLAEHYGIFRDLFPMAYFLPQVILHVSYSQEDRKVQVHNGNKLTPAEAAAAPEVSFAAEEGSLWTLLFTCPDEHLLDNEAEYVHWLVGNIPGGAVQEGQELCHYMPLIPAKGTGFQRYVYVLFKQDNYIDFQEEVRESPCHSLQERTFKTVDFYRKHQEVMTPAGLAFFQSQWDPSVTDTFHNTFHMKEPVFQYIRPPVYHPPQVKYPHKQPLRYLDRYRDGKPHTYGIY</sequence>
<dbReference type="InParanoid" id="A0A2I4AK30"/>
<dbReference type="STRING" id="52670.A0A2I4AK30"/>
<keyword evidence="5" id="KW-0496">Mitochondrion</keyword>
<comment type="similarity">
    <text evidence="7">Belongs to the phosphatidylethanolamine-binding protein family. Mitochondrion-specific ribosomal protein mL38 subfamily.</text>
</comment>
<dbReference type="RefSeq" id="XP_013855821.1">
    <property type="nucleotide sequence ID" value="XM_014000367.1"/>
</dbReference>
<proteinExistence type="inferred from homology"/>
<reference evidence="11" key="1">
    <citation type="submission" date="2025-08" db="UniProtKB">
        <authorList>
            <consortium name="RefSeq"/>
        </authorList>
    </citation>
    <scope>IDENTIFICATION</scope>
</reference>
<organism evidence="10 11">
    <name type="scientific">Austrofundulus limnaeus</name>
    <name type="common">Annual killifish</name>
    <dbReference type="NCBI Taxonomy" id="52670"/>
    <lineage>
        <taxon>Eukaryota</taxon>
        <taxon>Metazoa</taxon>
        <taxon>Chordata</taxon>
        <taxon>Craniata</taxon>
        <taxon>Vertebrata</taxon>
        <taxon>Euteleostomi</taxon>
        <taxon>Actinopterygii</taxon>
        <taxon>Neopterygii</taxon>
        <taxon>Teleostei</taxon>
        <taxon>Neoteleostei</taxon>
        <taxon>Acanthomorphata</taxon>
        <taxon>Ovalentaria</taxon>
        <taxon>Atherinomorphae</taxon>
        <taxon>Cyprinodontiformes</taxon>
        <taxon>Rivulidae</taxon>
        <taxon>Austrofundulus</taxon>
    </lineage>
</organism>
<dbReference type="CTD" id="64978"/>
<dbReference type="KEGG" id="alim:106511611"/>
<evidence type="ECO:0000256" key="9">
    <source>
        <dbReference type="ARBA" id="ARBA00041206"/>
    </source>
</evidence>
<dbReference type="Pfam" id="PF01161">
    <property type="entry name" value="PBP"/>
    <property type="match status" value="1"/>
</dbReference>
<gene>
    <name evidence="11" type="primary">mrpl38</name>
</gene>
<evidence type="ECO:0000313" key="11">
    <source>
        <dbReference type="RefSeq" id="XP_013855821.1"/>
    </source>
</evidence>
<dbReference type="InterPro" id="IPR036610">
    <property type="entry name" value="PEBP-like_sf"/>
</dbReference>
<name>A0A2I4AK30_AUSLI</name>
<dbReference type="InterPro" id="IPR035810">
    <property type="entry name" value="PEBP_euk"/>
</dbReference>
<keyword evidence="6" id="KW-0687">Ribonucleoprotein</keyword>
<keyword evidence="2" id="KW-0809">Transit peptide</keyword>
<dbReference type="Gene3D" id="3.90.280.10">
    <property type="entry name" value="PEBP-like"/>
    <property type="match status" value="1"/>
</dbReference>
<evidence type="ECO:0000256" key="2">
    <source>
        <dbReference type="ARBA" id="ARBA00022946"/>
    </source>
</evidence>
<dbReference type="PANTHER" id="PTHR11362">
    <property type="entry name" value="PHOSPHATIDYLETHANOLAMINE-BINDING PROTEIN"/>
    <property type="match status" value="1"/>
</dbReference>
<dbReference type="GO" id="GO:0005743">
    <property type="term" value="C:mitochondrial inner membrane"/>
    <property type="evidence" value="ECO:0007669"/>
    <property type="project" value="UniProtKB-ARBA"/>
</dbReference>
<evidence type="ECO:0000313" key="10">
    <source>
        <dbReference type="Proteomes" id="UP000192220"/>
    </source>
</evidence>
<dbReference type="AlphaFoldDB" id="A0A2I4AK30"/>
<dbReference type="OrthoDB" id="2153661at2759"/>
<dbReference type="GO" id="GO:0005762">
    <property type="term" value="C:mitochondrial large ribosomal subunit"/>
    <property type="evidence" value="ECO:0007669"/>
    <property type="project" value="TreeGrafter"/>
</dbReference>
<keyword evidence="10" id="KW-1185">Reference proteome</keyword>
<dbReference type="CDD" id="cd00866">
    <property type="entry name" value="PEBP_euk"/>
    <property type="match status" value="1"/>
</dbReference>
<keyword evidence="4" id="KW-0175">Coiled coil</keyword>
<dbReference type="FunFam" id="3.90.280.10:FF:000002">
    <property type="entry name" value="39S ribosomal protein L38, mitochondrial"/>
    <property type="match status" value="1"/>
</dbReference>
<evidence type="ECO:0000256" key="5">
    <source>
        <dbReference type="ARBA" id="ARBA00023128"/>
    </source>
</evidence>
<dbReference type="InterPro" id="IPR008914">
    <property type="entry name" value="PEBP"/>
</dbReference>
<dbReference type="Proteomes" id="UP000192220">
    <property type="component" value="Unplaced"/>
</dbReference>
<dbReference type="SUPFAM" id="SSF49777">
    <property type="entry name" value="PEBP-like"/>
    <property type="match status" value="1"/>
</dbReference>
<accession>A0A2I4AK30</accession>
<evidence type="ECO:0000256" key="7">
    <source>
        <dbReference type="ARBA" id="ARBA00038016"/>
    </source>
</evidence>
<evidence type="ECO:0000256" key="4">
    <source>
        <dbReference type="ARBA" id="ARBA00023054"/>
    </source>
</evidence>
<evidence type="ECO:0000256" key="3">
    <source>
        <dbReference type="ARBA" id="ARBA00022980"/>
    </source>
</evidence>
<protein>
    <recommendedName>
        <fullName evidence="8">Large ribosomal subunit protein mL38</fullName>
    </recommendedName>
    <alternativeName>
        <fullName evidence="9">39S ribosomal protein L38, mitochondrial</fullName>
    </alternativeName>
</protein>
<dbReference type="PANTHER" id="PTHR11362:SF133">
    <property type="entry name" value="LARGE RIBOSOMAL SUBUNIT PROTEIN ML38"/>
    <property type="match status" value="1"/>
</dbReference>
<evidence type="ECO:0000256" key="1">
    <source>
        <dbReference type="ARBA" id="ARBA00004173"/>
    </source>
</evidence>
<evidence type="ECO:0000256" key="8">
    <source>
        <dbReference type="ARBA" id="ARBA00039444"/>
    </source>
</evidence>
<evidence type="ECO:0000256" key="6">
    <source>
        <dbReference type="ARBA" id="ARBA00023274"/>
    </source>
</evidence>
<keyword evidence="3" id="KW-0689">Ribosomal protein</keyword>